<protein>
    <recommendedName>
        <fullName evidence="2">VanZ-like domain-containing protein</fullName>
    </recommendedName>
</protein>
<dbReference type="AlphaFoldDB" id="X1ECA8"/>
<dbReference type="EMBL" id="BART01031900">
    <property type="protein sequence ID" value="GAH17960.1"/>
    <property type="molecule type" value="Genomic_DNA"/>
</dbReference>
<dbReference type="PANTHER" id="PTHR35462:SF2">
    <property type="entry name" value="TRANSMEMBRANE PROTEIN"/>
    <property type="match status" value="1"/>
</dbReference>
<dbReference type="PANTHER" id="PTHR35462">
    <property type="match status" value="1"/>
</dbReference>
<reference evidence="1" key="1">
    <citation type="journal article" date="2014" name="Front. Microbiol.">
        <title>High frequency of phylogenetically diverse reductive dehalogenase-homologous genes in deep subseafloor sedimentary metagenomes.</title>
        <authorList>
            <person name="Kawai M."/>
            <person name="Futagami T."/>
            <person name="Toyoda A."/>
            <person name="Takaki Y."/>
            <person name="Nishi S."/>
            <person name="Hori S."/>
            <person name="Arai W."/>
            <person name="Tsubouchi T."/>
            <person name="Morono Y."/>
            <person name="Uchiyama I."/>
            <person name="Ito T."/>
            <person name="Fujiyama A."/>
            <person name="Inagaki F."/>
            <person name="Takami H."/>
        </authorList>
    </citation>
    <scope>NUCLEOTIDE SEQUENCE</scope>
    <source>
        <strain evidence="1">Expedition CK06-06</strain>
    </source>
</reference>
<comment type="caution">
    <text evidence="1">The sequence shown here is derived from an EMBL/GenBank/DDBJ whole genome shotgun (WGS) entry which is preliminary data.</text>
</comment>
<organism evidence="1">
    <name type="scientific">marine sediment metagenome</name>
    <dbReference type="NCBI Taxonomy" id="412755"/>
    <lineage>
        <taxon>unclassified sequences</taxon>
        <taxon>metagenomes</taxon>
        <taxon>ecological metagenomes</taxon>
    </lineage>
</organism>
<evidence type="ECO:0008006" key="2">
    <source>
        <dbReference type="Google" id="ProtNLM"/>
    </source>
</evidence>
<sequence>SIAFLLLFSISTTIAQQQKKIENENVKTEKKVEKDDKWIAMDKLLHFTASAGITGLLYHSYHCQFNNPERNSIYFSLSVAGISGIGKEIIDAKYRKTGWSWKDIAADAAGIAAGYFLFIKLKK</sequence>
<accession>X1ECA8</accession>
<evidence type="ECO:0000313" key="1">
    <source>
        <dbReference type="EMBL" id="GAH17960.1"/>
    </source>
</evidence>
<feature type="non-terminal residue" evidence="1">
    <location>
        <position position="1"/>
    </location>
</feature>
<gene>
    <name evidence="1" type="ORF">S01H4_55300</name>
</gene>
<name>X1ECA8_9ZZZZ</name>
<proteinExistence type="predicted"/>